<protein>
    <recommendedName>
        <fullName evidence="2">TRIP4/RQT4 C2HC5-type zinc finger domain-containing protein</fullName>
    </recommendedName>
</protein>
<feature type="region of interest" description="Disordered" evidence="1">
    <location>
        <begin position="175"/>
        <end position="204"/>
    </location>
</feature>
<reference evidence="3" key="1">
    <citation type="submission" date="2016-04" db="EMBL/GenBank/DDBJ databases">
        <authorList>
            <person name="Nguyen H.D."/>
            <person name="Samba Siva P."/>
            <person name="Cullis J."/>
            <person name="Levesque C.A."/>
            <person name="Hambleton S."/>
        </authorList>
    </citation>
    <scope>NUCLEOTIDE SEQUENCE</scope>
    <source>
        <strain evidence="3">DAOMC 236422</strain>
    </source>
</reference>
<evidence type="ECO:0000313" key="3">
    <source>
        <dbReference type="EMBL" id="KAE8264664.1"/>
    </source>
</evidence>
<dbReference type="EMBL" id="LWDG02000513">
    <property type="protein sequence ID" value="KAE8264664.1"/>
    <property type="molecule type" value="Genomic_DNA"/>
</dbReference>
<feature type="region of interest" description="Disordered" evidence="1">
    <location>
        <begin position="63"/>
        <end position="109"/>
    </location>
</feature>
<dbReference type="InterPro" id="IPR009349">
    <property type="entry name" value="TRIP4/RQT4_C2HC5_Znf"/>
</dbReference>
<dbReference type="GO" id="GO:0072344">
    <property type="term" value="P:rescue of stalled ribosome"/>
    <property type="evidence" value="ECO:0007669"/>
    <property type="project" value="InterPro"/>
</dbReference>
<dbReference type="GO" id="GO:0180022">
    <property type="term" value="C:RQC-trigger complex"/>
    <property type="evidence" value="ECO:0007669"/>
    <property type="project" value="InterPro"/>
</dbReference>
<feature type="compositionally biased region" description="Polar residues" evidence="1">
    <location>
        <begin position="175"/>
        <end position="184"/>
    </location>
</feature>
<dbReference type="Proteomes" id="UP000078113">
    <property type="component" value="Unassembled WGS sequence"/>
</dbReference>
<dbReference type="AlphaFoldDB" id="A0A8X7N4J3"/>
<evidence type="ECO:0000259" key="2">
    <source>
        <dbReference type="Pfam" id="PF06221"/>
    </source>
</evidence>
<dbReference type="GO" id="GO:0005634">
    <property type="term" value="C:nucleus"/>
    <property type="evidence" value="ECO:0007669"/>
    <property type="project" value="InterPro"/>
</dbReference>
<gene>
    <name evidence="3" type="ORF">A4X09_0g6900</name>
</gene>
<feature type="compositionally biased region" description="Pro residues" evidence="1">
    <location>
        <begin position="67"/>
        <end position="81"/>
    </location>
</feature>
<dbReference type="GO" id="GO:0008270">
    <property type="term" value="F:zinc ion binding"/>
    <property type="evidence" value="ECO:0007669"/>
    <property type="project" value="InterPro"/>
</dbReference>
<feature type="region of interest" description="Disordered" evidence="1">
    <location>
        <begin position="394"/>
        <end position="413"/>
    </location>
</feature>
<evidence type="ECO:0000256" key="1">
    <source>
        <dbReference type="SAM" id="MobiDB-lite"/>
    </source>
</evidence>
<reference evidence="3" key="2">
    <citation type="journal article" date="2019" name="IMA Fungus">
        <title>Genome sequencing and comparison of five Tilletia species to identify candidate genes for the detection of regulated species infecting wheat.</title>
        <authorList>
            <person name="Nguyen H.D.T."/>
            <person name="Sultana T."/>
            <person name="Kesanakurti P."/>
            <person name="Hambleton S."/>
        </authorList>
    </citation>
    <scope>NUCLEOTIDE SEQUENCE</scope>
    <source>
        <strain evidence="3">DAOMC 236422</strain>
    </source>
</reference>
<keyword evidence="4" id="KW-1185">Reference proteome</keyword>
<sequence>MVATTVTTRLAELTGLDTESIQTQLIPFLSTFTTPDSLRVHLVDLLGSSPPARTFISDYVIQRFPRSKPPPPPPPPPPPSEPAQVIPQASGSGSGSSRQKTKLTAKQRLLQPAKAKRIVKETPEALFGPVGTVYHKEANFVLDGYRGAASTSASASASASASGTTTPALVEHGTMSRQGSASNKTAHENQPAGTGTGADLPAPELETIAPTPAMKDIDALLAELVVPEDDSTPSELVICFCQGRVHPLHPHQPLCPTCALPICTSLHPSPLHPLSRCPSCARSPILPPHSPTRTTLISTLQSRRLVLELEERERIERVRRERRVRDDGIRERVNAFPALDGSSLPSSVVPQHMGTYGMAGYGPRSNAVAIALGRRAPTEVERVALQTRTHRVLRIPGGAPPSKKSGGKKSKKTKVAAAVGGGAKEIGSKSAAATTTAAPAAVIGVDEEEEGDSDEAEHEHALEVSITILIPDPTDDGWPTHQPPSLTTDDQQLAIQRQREMARTVGGQRLLANPRLRLEERPTYTGKREREVRRVAWEAVLLAEGEGEAVEEDEEGEGR</sequence>
<organism evidence="3 4">
    <name type="scientific">Tilletia walkeri</name>
    <dbReference type="NCBI Taxonomy" id="117179"/>
    <lineage>
        <taxon>Eukaryota</taxon>
        <taxon>Fungi</taxon>
        <taxon>Dikarya</taxon>
        <taxon>Basidiomycota</taxon>
        <taxon>Ustilaginomycotina</taxon>
        <taxon>Exobasidiomycetes</taxon>
        <taxon>Tilletiales</taxon>
        <taxon>Tilletiaceae</taxon>
        <taxon>Tilletia</taxon>
    </lineage>
</organism>
<feature type="domain" description="TRIP4/RQT4 C2HC5-type zinc finger" evidence="2">
    <location>
        <begin position="239"/>
        <end position="289"/>
    </location>
</feature>
<comment type="caution">
    <text evidence="3">The sequence shown here is derived from an EMBL/GenBank/DDBJ whole genome shotgun (WGS) entry which is preliminary data.</text>
</comment>
<dbReference type="Pfam" id="PF06221">
    <property type="entry name" value="zf-C2HC5"/>
    <property type="match status" value="1"/>
</dbReference>
<accession>A0A8X7N4J3</accession>
<proteinExistence type="predicted"/>
<name>A0A8X7N4J3_9BASI</name>
<evidence type="ECO:0000313" key="4">
    <source>
        <dbReference type="Proteomes" id="UP000078113"/>
    </source>
</evidence>